<dbReference type="InterPro" id="IPR008949">
    <property type="entry name" value="Isoprenoid_synthase_dom_sf"/>
</dbReference>
<dbReference type="GO" id="GO:0004659">
    <property type="term" value="F:prenyltransferase activity"/>
    <property type="evidence" value="ECO:0007669"/>
    <property type="project" value="InterPro"/>
</dbReference>
<evidence type="ECO:0000256" key="5">
    <source>
        <dbReference type="ARBA" id="ARBA00022842"/>
    </source>
</evidence>
<reference evidence="8 9" key="1">
    <citation type="journal article" date="2016" name="Nat. Commun.">
        <title>Thousands of microbial genomes shed light on interconnected biogeochemical processes in an aquifer system.</title>
        <authorList>
            <person name="Anantharaman K."/>
            <person name="Brown C.T."/>
            <person name="Hug L.A."/>
            <person name="Sharon I."/>
            <person name="Castelle C.J."/>
            <person name="Probst A.J."/>
            <person name="Thomas B.C."/>
            <person name="Singh A."/>
            <person name="Wilkins M.J."/>
            <person name="Karaoz U."/>
            <person name="Brodie E.L."/>
            <person name="Williams K.H."/>
            <person name="Hubbard S.S."/>
            <person name="Banfield J.F."/>
        </authorList>
    </citation>
    <scope>NUCLEOTIDE SEQUENCE [LARGE SCALE GENOMIC DNA]</scope>
</reference>
<keyword evidence="4" id="KW-0479">Metal-binding</keyword>
<evidence type="ECO:0000256" key="2">
    <source>
        <dbReference type="ARBA" id="ARBA00006706"/>
    </source>
</evidence>
<keyword evidence="3 7" id="KW-0808">Transferase</keyword>
<dbReference type="SFLD" id="SFLDG01017">
    <property type="entry name" value="Polyprenyl_Transferase_Like"/>
    <property type="match status" value="1"/>
</dbReference>
<gene>
    <name evidence="8" type="ORF">A2Z86_04070</name>
</gene>
<name>A0A1F5YEU9_9BACT</name>
<dbReference type="CDD" id="cd00685">
    <property type="entry name" value="Trans_IPPS_HT"/>
    <property type="match status" value="1"/>
</dbReference>
<dbReference type="InterPro" id="IPR033749">
    <property type="entry name" value="Polyprenyl_synt_CS"/>
</dbReference>
<dbReference type="InterPro" id="IPR000092">
    <property type="entry name" value="Polyprenyl_synt"/>
</dbReference>
<dbReference type="GO" id="GO:0016114">
    <property type="term" value="P:terpenoid biosynthetic process"/>
    <property type="evidence" value="ECO:0007669"/>
    <property type="project" value="UniProtKB-ARBA"/>
</dbReference>
<evidence type="ECO:0008006" key="10">
    <source>
        <dbReference type="Google" id="ProtNLM"/>
    </source>
</evidence>
<dbReference type="PANTHER" id="PTHR43281:SF1">
    <property type="entry name" value="FARNESYL DIPHOSPHATE SYNTHASE"/>
    <property type="match status" value="1"/>
</dbReference>
<dbReference type="Pfam" id="PF00348">
    <property type="entry name" value="polyprenyl_synt"/>
    <property type="match status" value="1"/>
</dbReference>
<dbReference type="PROSITE" id="PS00723">
    <property type="entry name" value="POLYPRENYL_SYNTHASE_1"/>
    <property type="match status" value="1"/>
</dbReference>
<organism evidence="8 9">
    <name type="scientific">Candidatus Glassbacteria bacterium GWA2_58_10</name>
    <dbReference type="NCBI Taxonomy" id="1817865"/>
    <lineage>
        <taxon>Bacteria</taxon>
        <taxon>Candidatus Glassiibacteriota</taxon>
    </lineage>
</organism>
<accession>A0A1F5YEU9</accession>
<dbReference type="GO" id="GO:0046872">
    <property type="term" value="F:metal ion binding"/>
    <property type="evidence" value="ECO:0007669"/>
    <property type="project" value="UniProtKB-KW"/>
</dbReference>
<evidence type="ECO:0000313" key="9">
    <source>
        <dbReference type="Proteomes" id="UP000176992"/>
    </source>
</evidence>
<evidence type="ECO:0000313" key="8">
    <source>
        <dbReference type="EMBL" id="OGF98572.1"/>
    </source>
</evidence>
<evidence type="ECO:0000256" key="3">
    <source>
        <dbReference type="ARBA" id="ARBA00022679"/>
    </source>
</evidence>
<keyword evidence="5" id="KW-0460">Magnesium</keyword>
<dbReference type="PROSITE" id="PS00444">
    <property type="entry name" value="POLYPRENYL_SYNTHASE_2"/>
    <property type="match status" value="1"/>
</dbReference>
<evidence type="ECO:0000256" key="1">
    <source>
        <dbReference type="ARBA" id="ARBA00001946"/>
    </source>
</evidence>
<proteinExistence type="inferred from homology"/>
<dbReference type="FunFam" id="1.10.600.10:FF:000001">
    <property type="entry name" value="Geranylgeranyl diphosphate synthase"/>
    <property type="match status" value="1"/>
</dbReference>
<evidence type="ECO:0000256" key="6">
    <source>
        <dbReference type="ARBA" id="ARBA00023229"/>
    </source>
</evidence>
<protein>
    <recommendedName>
        <fullName evidence="10">Geranylgeranyl pyrophosphate synthase</fullName>
    </recommendedName>
</protein>
<dbReference type="SFLD" id="SFLDS00005">
    <property type="entry name" value="Isoprenoid_Synthase_Type_I"/>
    <property type="match status" value="1"/>
</dbReference>
<sequence>MEETLRRLAARIEAALEVFLPSGENYAGPVVEAMRYSLLAPGKRVRPALTLLCAELCGKKSGGVIEAAAAVEMIHTASLILDDLPCMDDSALRRGRETLHHHAGEATAILAADALLMQGFNLIGRAVAAAGLSAGQAGKLVIEAADCVGVPGMIGGQWRDLNPGEKSLEVLEYIHSHKTGRLFTLSATLGARLAGTGEREVECLAGYAKNLGLAFQIIDDILNFEAAAEALGKDSGSDSRKVTFVTAFGIESARKVASELVDTSKQSLAFFGARAGLLLQLADYVYRRKK</sequence>
<comment type="cofactor">
    <cofactor evidence="1">
        <name>Mg(2+)</name>
        <dbReference type="ChEBI" id="CHEBI:18420"/>
    </cofactor>
</comment>
<evidence type="ECO:0000256" key="7">
    <source>
        <dbReference type="RuleBase" id="RU004466"/>
    </source>
</evidence>
<comment type="similarity">
    <text evidence="2 7">Belongs to the FPP/GGPP synthase family.</text>
</comment>
<dbReference type="Gene3D" id="1.10.600.10">
    <property type="entry name" value="Farnesyl Diphosphate Synthase"/>
    <property type="match status" value="1"/>
</dbReference>
<dbReference type="SUPFAM" id="SSF48576">
    <property type="entry name" value="Terpenoid synthases"/>
    <property type="match status" value="1"/>
</dbReference>
<evidence type="ECO:0000256" key="4">
    <source>
        <dbReference type="ARBA" id="ARBA00022723"/>
    </source>
</evidence>
<dbReference type="Proteomes" id="UP000176992">
    <property type="component" value="Unassembled WGS sequence"/>
</dbReference>
<dbReference type="AlphaFoldDB" id="A0A1F5YEU9"/>
<dbReference type="EMBL" id="MFIV01000084">
    <property type="protein sequence ID" value="OGF98572.1"/>
    <property type="molecule type" value="Genomic_DNA"/>
</dbReference>
<dbReference type="PANTHER" id="PTHR43281">
    <property type="entry name" value="FARNESYL DIPHOSPHATE SYNTHASE"/>
    <property type="match status" value="1"/>
</dbReference>
<keyword evidence="6" id="KW-0414">Isoprene biosynthesis</keyword>
<comment type="caution">
    <text evidence="8">The sequence shown here is derived from an EMBL/GenBank/DDBJ whole genome shotgun (WGS) entry which is preliminary data.</text>
</comment>